<dbReference type="EMBL" id="PP965494">
    <property type="protein sequence ID" value="XCN99972.1"/>
    <property type="molecule type" value="Genomic_DNA"/>
</dbReference>
<protein>
    <submittedName>
        <fullName evidence="1">Uncharacterized protein</fullName>
    </submittedName>
</protein>
<reference evidence="1" key="1">
    <citation type="submission" date="2024-06" db="EMBL/GenBank/DDBJ databases">
        <title>Intestivirid acquisition increases across infancy in a wild primate population.</title>
        <authorList>
            <person name="Schneider-Creas I.A."/>
            <person name="Moya I.L."/>
            <person name="Chiou K.L."/>
            <person name="Baniel A."/>
            <person name="Azanaw Haile A."/>
            <person name="Kebede F."/>
            <person name="Abebe B."/>
            <person name="Snyder-Mackler N."/>
            <person name="Varsani A."/>
        </authorList>
    </citation>
    <scope>NUCLEOTIDE SEQUENCE</scope>
    <source>
        <strain evidence="1">Int_RNL_2017_0055_MCB</strain>
    </source>
</reference>
<accession>A0AAU8MH52</accession>
<name>A0AAU8MH52_9CAUD</name>
<proteinExistence type="predicted"/>
<evidence type="ECO:0000313" key="1">
    <source>
        <dbReference type="EMBL" id="XCN99972.1"/>
    </source>
</evidence>
<organism evidence="1">
    <name type="scientific">Geladintestivirus 4</name>
    <dbReference type="NCBI Taxonomy" id="3233136"/>
    <lineage>
        <taxon>Viruses</taxon>
        <taxon>Duplodnaviria</taxon>
        <taxon>Heunggongvirae</taxon>
        <taxon>Uroviricota</taxon>
        <taxon>Caudoviricetes</taxon>
        <taxon>Crassvirales</taxon>
    </lineage>
</organism>
<sequence>MKVKQANAVSAYNVLKQIKTKELPAEVAIAIWKNVKNLKATATSCEEAIKDAKESLKGENDDEMSKLLEELQKKETDEAAGKYTFTRTDNENRVKVTEYYQNAQTKLNKFIKDLDDKEVEVEVVTLSEDDLIKALIGTDFNIGIIEFISFLFEDNASDTDKA</sequence>